<sequence length="59" mass="6558">MRMTNEKRDRIAQSAESKGMTASRAVALSYAAWNDFVVALDEPMPYAAAELLGREPIWA</sequence>
<feature type="compositionally biased region" description="Basic and acidic residues" evidence="1">
    <location>
        <begin position="1"/>
        <end position="11"/>
    </location>
</feature>
<proteinExistence type="predicted"/>
<evidence type="ECO:0000313" key="3">
    <source>
        <dbReference type="Proteomes" id="UP000469194"/>
    </source>
</evidence>
<dbReference type="EMBL" id="WHZW01000035">
    <property type="protein sequence ID" value="NEG90596.1"/>
    <property type="molecule type" value="Genomic_DNA"/>
</dbReference>
<feature type="region of interest" description="Disordered" evidence="1">
    <location>
        <begin position="1"/>
        <end position="22"/>
    </location>
</feature>
<evidence type="ECO:0000313" key="2">
    <source>
        <dbReference type="EMBL" id="NEG90596.1"/>
    </source>
</evidence>
<name>A0A6N9Z844_9BIFI</name>
<dbReference type="AlphaFoldDB" id="A0A6N9Z844"/>
<evidence type="ECO:0008006" key="4">
    <source>
        <dbReference type="Google" id="ProtNLM"/>
    </source>
</evidence>
<gene>
    <name evidence="2" type="ORF">GFD25_11540</name>
</gene>
<evidence type="ECO:0000256" key="1">
    <source>
        <dbReference type="SAM" id="MobiDB-lite"/>
    </source>
</evidence>
<protein>
    <recommendedName>
        <fullName evidence="4">Toxin-antitoxin system protein</fullName>
    </recommendedName>
</protein>
<comment type="caution">
    <text evidence="2">The sequence shown here is derived from an EMBL/GenBank/DDBJ whole genome shotgun (WGS) entry which is preliminary data.</text>
</comment>
<keyword evidence="3" id="KW-1185">Reference proteome</keyword>
<accession>A0A6N9Z844</accession>
<organism evidence="2 3">
    <name type="scientific">Bifidobacterium aerophilum</name>
    <dbReference type="NCBI Taxonomy" id="1798155"/>
    <lineage>
        <taxon>Bacteria</taxon>
        <taxon>Bacillati</taxon>
        <taxon>Actinomycetota</taxon>
        <taxon>Actinomycetes</taxon>
        <taxon>Bifidobacteriales</taxon>
        <taxon>Bifidobacteriaceae</taxon>
        <taxon>Bifidobacterium</taxon>
    </lineage>
</organism>
<reference evidence="2 3" key="1">
    <citation type="submission" date="2019-10" db="EMBL/GenBank/DDBJ databases">
        <title>Bifidobacterium from non-human primates.</title>
        <authorList>
            <person name="Modesto M."/>
        </authorList>
    </citation>
    <scope>NUCLEOTIDE SEQUENCE [LARGE SCALE GENOMIC DNA]</scope>
    <source>
        <strain evidence="2 3">TRE17</strain>
    </source>
</reference>
<dbReference type="Proteomes" id="UP000469194">
    <property type="component" value="Unassembled WGS sequence"/>
</dbReference>